<evidence type="ECO:0000313" key="2">
    <source>
        <dbReference type="EMBL" id="KAK6512291.1"/>
    </source>
</evidence>
<gene>
    <name evidence="2" type="ORF">TWF481_001181</name>
</gene>
<proteinExistence type="predicted"/>
<sequence length="279" mass="28431">MRHIPLLLSLGAATVAAQTLLKCNADNCLRAIRASAFPGRSGSADCISFLQNYVTSTVTTTEITTISDTTSVTTTVTIPVEAPPPDCKCKRQAPAPEIPAYASNCGGFSRYYSACACVGATTTAAPTTTTVTKTSTTVISASSTATAVSFFLQLQNGSGFYIGRNPTSGWAIAVSSISQAVQLYRQPNGHIEIAGGVSAKLLNAASDAGGILLSDGDSDGTSPLTCLIDGNQYFTCEHGGEPGVLGLQFKPDGSALILGKSAQAVGGQVVVVKAVPASL</sequence>
<accession>A0AAV9WQ27</accession>
<dbReference type="Proteomes" id="UP001370758">
    <property type="component" value="Unassembled WGS sequence"/>
</dbReference>
<name>A0AAV9WQ27_9PEZI</name>
<feature type="chain" id="PRO_5043687498" evidence="1">
    <location>
        <begin position="18"/>
        <end position="279"/>
    </location>
</feature>
<feature type="signal peptide" evidence="1">
    <location>
        <begin position="1"/>
        <end position="17"/>
    </location>
</feature>
<comment type="caution">
    <text evidence="2">The sequence shown here is derived from an EMBL/GenBank/DDBJ whole genome shotgun (WGS) entry which is preliminary data.</text>
</comment>
<organism evidence="2 3">
    <name type="scientific">Arthrobotrys musiformis</name>
    <dbReference type="NCBI Taxonomy" id="47236"/>
    <lineage>
        <taxon>Eukaryota</taxon>
        <taxon>Fungi</taxon>
        <taxon>Dikarya</taxon>
        <taxon>Ascomycota</taxon>
        <taxon>Pezizomycotina</taxon>
        <taxon>Orbiliomycetes</taxon>
        <taxon>Orbiliales</taxon>
        <taxon>Orbiliaceae</taxon>
        <taxon>Arthrobotrys</taxon>
    </lineage>
</organism>
<protein>
    <submittedName>
        <fullName evidence="2">Uncharacterized protein</fullName>
    </submittedName>
</protein>
<evidence type="ECO:0000256" key="1">
    <source>
        <dbReference type="SAM" id="SignalP"/>
    </source>
</evidence>
<reference evidence="2 3" key="1">
    <citation type="submission" date="2023-08" db="EMBL/GenBank/DDBJ databases">
        <authorList>
            <person name="Palmer J.M."/>
        </authorList>
    </citation>
    <scope>NUCLEOTIDE SEQUENCE [LARGE SCALE GENOMIC DNA]</scope>
    <source>
        <strain evidence="2 3">TWF481</strain>
    </source>
</reference>
<dbReference type="EMBL" id="JAVHJL010000001">
    <property type="protein sequence ID" value="KAK6512291.1"/>
    <property type="molecule type" value="Genomic_DNA"/>
</dbReference>
<keyword evidence="1" id="KW-0732">Signal</keyword>
<evidence type="ECO:0000313" key="3">
    <source>
        <dbReference type="Proteomes" id="UP001370758"/>
    </source>
</evidence>
<keyword evidence="3" id="KW-1185">Reference proteome</keyword>
<dbReference type="AlphaFoldDB" id="A0AAV9WQ27"/>